<sequence>MILVKNLYLKYIREYFALYDISLSIEDGEKVALVGEEHSGKTSLLRILAKLEKPSKGEVYIKDIPIKKINFRYDVSAGYLPTSPVFFEKKTVYENFKYILKYQKLSEADLENKINDILIDFNIEKLKDSKVKELTLFEKYLVSIARLCFRNLDLVLIDNIFDNLNDEEKNSIVELIKERFLNKKTTLVVATTSEKIAKTLANRNIYFSNGSIVDKLEEKN</sequence>
<evidence type="ECO:0000259" key="4">
    <source>
        <dbReference type="PROSITE" id="PS50893"/>
    </source>
</evidence>
<dbReference type="InterPro" id="IPR003439">
    <property type="entry name" value="ABC_transporter-like_ATP-bd"/>
</dbReference>
<evidence type="ECO:0000256" key="2">
    <source>
        <dbReference type="ARBA" id="ARBA00022741"/>
    </source>
</evidence>
<evidence type="ECO:0000256" key="1">
    <source>
        <dbReference type="ARBA" id="ARBA00022448"/>
    </source>
</evidence>
<feature type="domain" description="ABC transporter" evidence="4">
    <location>
        <begin position="2"/>
        <end position="220"/>
    </location>
</feature>
<reference evidence="5" key="1">
    <citation type="submission" date="2020-10" db="EMBL/GenBank/DDBJ databases">
        <authorList>
            <person name="Gilroy R."/>
        </authorList>
    </citation>
    <scope>NUCLEOTIDE SEQUENCE</scope>
    <source>
        <strain evidence="5">CHK186-9395</strain>
    </source>
</reference>
<dbReference type="GO" id="GO:0016887">
    <property type="term" value="F:ATP hydrolysis activity"/>
    <property type="evidence" value="ECO:0007669"/>
    <property type="project" value="InterPro"/>
</dbReference>
<keyword evidence="3 5" id="KW-0067">ATP-binding</keyword>
<dbReference type="AlphaFoldDB" id="A0A9D1NFV1"/>
<dbReference type="EMBL" id="DVOJ01000014">
    <property type="protein sequence ID" value="HIV01713.1"/>
    <property type="molecule type" value="Genomic_DNA"/>
</dbReference>
<dbReference type="SMART" id="SM00382">
    <property type="entry name" value="AAA"/>
    <property type="match status" value="1"/>
</dbReference>
<dbReference type="InterPro" id="IPR003593">
    <property type="entry name" value="AAA+_ATPase"/>
</dbReference>
<protein>
    <submittedName>
        <fullName evidence="5">ABC transporter ATP-binding protein</fullName>
    </submittedName>
</protein>
<organism evidence="5 6">
    <name type="scientific">Candidatus Caccopulliclostridium gallistercoris</name>
    <dbReference type="NCBI Taxonomy" id="2840719"/>
    <lineage>
        <taxon>Bacteria</taxon>
        <taxon>Bacillati</taxon>
        <taxon>Bacillota</taxon>
        <taxon>Clostridia</taxon>
        <taxon>Candidatus Caccopulliclostridium</taxon>
    </lineage>
</organism>
<name>A0A9D1NFV1_9FIRM</name>
<dbReference type="Pfam" id="PF00005">
    <property type="entry name" value="ABC_tran"/>
    <property type="match status" value="1"/>
</dbReference>
<dbReference type="SUPFAM" id="SSF52540">
    <property type="entry name" value="P-loop containing nucleoside triphosphate hydrolases"/>
    <property type="match status" value="1"/>
</dbReference>
<dbReference type="InterPro" id="IPR027417">
    <property type="entry name" value="P-loop_NTPase"/>
</dbReference>
<keyword evidence="1" id="KW-0813">Transport</keyword>
<accession>A0A9D1NFV1</accession>
<dbReference type="InterPro" id="IPR050093">
    <property type="entry name" value="ABC_SmlMolc_Importer"/>
</dbReference>
<keyword evidence="2" id="KW-0547">Nucleotide-binding</keyword>
<dbReference type="PROSITE" id="PS50893">
    <property type="entry name" value="ABC_TRANSPORTER_2"/>
    <property type="match status" value="1"/>
</dbReference>
<dbReference type="Gene3D" id="3.40.50.300">
    <property type="entry name" value="P-loop containing nucleotide triphosphate hydrolases"/>
    <property type="match status" value="1"/>
</dbReference>
<dbReference type="GO" id="GO:0005524">
    <property type="term" value="F:ATP binding"/>
    <property type="evidence" value="ECO:0007669"/>
    <property type="project" value="UniProtKB-KW"/>
</dbReference>
<evidence type="ECO:0000313" key="6">
    <source>
        <dbReference type="Proteomes" id="UP000886861"/>
    </source>
</evidence>
<gene>
    <name evidence="5" type="ORF">IAA62_04090</name>
</gene>
<dbReference type="PANTHER" id="PTHR42781:SF4">
    <property type="entry name" value="SPERMIDINE_PUTRESCINE IMPORT ATP-BINDING PROTEIN POTA"/>
    <property type="match status" value="1"/>
</dbReference>
<dbReference type="PANTHER" id="PTHR42781">
    <property type="entry name" value="SPERMIDINE/PUTRESCINE IMPORT ATP-BINDING PROTEIN POTA"/>
    <property type="match status" value="1"/>
</dbReference>
<proteinExistence type="predicted"/>
<dbReference type="Proteomes" id="UP000886861">
    <property type="component" value="Unassembled WGS sequence"/>
</dbReference>
<comment type="caution">
    <text evidence="5">The sequence shown here is derived from an EMBL/GenBank/DDBJ whole genome shotgun (WGS) entry which is preliminary data.</text>
</comment>
<evidence type="ECO:0000256" key="3">
    <source>
        <dbReference type="ARBA" id="ARBA00022840"/>
    </source>
</evidence>
<evidence type="ECO:0000313" key="5">
    <source>
        <dbReference type="EMBL" id="HIV01713.1"/>
    </source>
</evidence>
<reference evidence="5" key="2">
    <citation type="journal article" date="2021" name="PeerJ">
        <title>Extensive microbial diversity within the chicken gut microbiome revealed by metagenomics and culture.</title>
        <authorList>
            <person name="Gilroy R."/>
            <person name="Ravi A."/>
            <person name="Getino M."/>
            <person name="Pursley I."/>
            <person name="Horton D.L."/>
            <person name="Alikhan N.F."/>
            <person name="Baker D."/>
            <person name="Gharbi K."/>
            <person name="Hall N."/>
            <person name="Watson M."/>
            <person name="Adriaenssens E.M."/>
            <person name="Foster-Nyarko E."/>
            <person name="Jarju S."/>
            <person name="Secka A."/>
            <person name="Antonio M."/>
            <person name="Oren A."/>
            <person name="Chaudhuri R.R."/>
            <person name="La Ragione R."/>
            <person name="Hildebrand F."/>
            <person name="Pallen M.J."/>
        </authorList>
    </citation>
    <scope>NUCLEOTIDE SEQUENCE</scope>
    <source>
        <strain evidence="5">CHK186-9395</strain>
    </source>
</reference>